<reference evidence="7" key="1">
    <citation type="journal article" date="2021" name="PeerJ">
        <title>Extensive microbial diversity within the chicken gut microbiome revealed by metagenomics and culture.</title>
        <authorList>
            <person name="Gilroy R."/>
            <person name="Ravi A."/>
            <person name="Getino M."/>
            <person name="Pursley I."/>
            <person name="Horton D.L."/>
            <person name="Alikhan N.F."/>
            <person name="Baker D."/>
            <person name="Gharbi K."/>
            <person name="Hall N."/>
            <person name="Watson M."/>
            <person name="Adriaenssens E.M."/>
            <person name="Foster-Nyarko E."/>
            <person name="Jarju S."/>
            <person name="Secka A."/>
            <person name="Antonio M."/>
            <person name="Oren A."/>
            <person name="Chaudhuri R.R."/>
            <person name="La Ragione R."/>
            <person name="Hildebrand F."/>
            <person name="Pallen M.J."/>
        </authorList>
    </citation>
    <scope>NUCLEOTIDE SEQUENCE</scope>
    <source>
        <strain evidence="7">ChiGjej3B3-11674</strain>
    </source>
</reference>
<feature type="domain" description="ABC transporter" evidence="6">
    <location>
        <begin position="3"/>
        <end position="258"/>
    </location>
</feature>
<protein>
    <submittedName>
        <fullName evidence="7">ABC-F type ribosomal protection protein</fullName>
    </submittedName>
</protein>
<dbReference type="InterPro" id="IPR003439">
    <property type="entry name" value="ABC_transporter-like_ATP-bd"/>
</dbReference>
<evidence type="ECO:0000313" key="7">
    <source>
        <dbReference type="EMBL" id="HJD34522.1"/>
    </source>
</evidence>
<comment type="caution">
    <text evidence="7">The sequence shown here is derived from an EMBL/GenBank/DDBJ whole genome shotgun (WGS) entry which is preliminary data.</text>
</comment>
<dbReference type="Pfam" id="PF16326">
    <property type="entry name" value="ABC_tran_CTD"/>
    <property type="match status" value="1"/>
</dbReference>
<dbReference type="CDD" id="cd03221">
    <property type="entry name" value="ABCF_EF-3"/>
    <property type="match status" value="2"/>
</dbReference>
<name>A0A9D2R5V7_9FIRM</name>
<dbReference type="PROSITE" id="PS50893">
    <property type="entry name" value="ABC_TRANSPORTER_2"/>
    <property type="match status" value="2"/>
</dbReference>
<accession>A0A9D2R5V7</accession>
<feature type="compositionally biased region" description="Low complexity" evidence="5">
    <location>
        <begin position="543"/>
        <end position="556"/>
    </location>
</feature>
<evidence type="ECO:0000256" key="4">
    <source>
        <dbReference type="SAM" id="Coils"/>
    </source>
</evidence>
<dbReference type="NCBIfam" id="NF000355">
    <property type="entry name" value="ribo_prot_ABC_F"/>
    <property type="match status" value="1"/>
</dbReference>
<keyword evidence="4" id="KW-0175">Coiled coil</keyword>
<dbReference type="InterPro" id="IPR003593">
    <property type="entry name" value="AAA+_ATPase"/>
</dbReference>
<evidence type="ECO:0000256" key="3">
    <source>
        <dbReference type="ARBA" id="ARBA00022840"/>
    </source>
</evidence>
<gene>
    <name evidence="7" type="primary">abc-f</name>
    <name evidence="7" type="ORF">H9911_08295</name>
</gene>
<dbReference type="PANTHER" id="PTHR42855">
    <property type="entry name" value="ABC TRANSPORTER ATP-BINDING SUBUNIT"/>
    <property type="match status" value="1"/>
</dbReference>
<dbReference type="AlphaFoldDB" id="A0A9D2R5V7"/>
<dbReference type="Gene3D" id="3.40.50.300">
    <property type="entry name" value="P-loop containing nucleotide triphosphate hydrolases"/>
    <property type="match status" value="2"/>
</dbReference>
<evidence type="ECO:0000259" key="6">
    <source>
        <dbReference type="PROSITE" id="PS50893"/>
    </source>
</evidence>
<reference evidence="7" key="2">
    <citation type="submission" date="2021-04" db="EMBL/GenBank/DDBJ databases">
        <authorList>
            <person name="Gilroy R."/>
        </authorList>
    </citation>
    <scope>NUCLEOTIDE SEQUENCE</scope>
    <source>
        <strain evidence="7">ChiGjej3B3-11674</strain>
    </source>
</reference>
<dbReference type="Proteomes" id="UP000823897">
    <property type="component" value="Unassembled WGS sequence"/>
</dbReference>
<dbReference type="InterPro" id="IPR017871">
    <property type="entry name" value="ABC_transporter-like_CS"/>
</dbReference>
<dbReference type="InterPro" id="IPR051309">
    <property type="entry name" value="ABCF_ATPase"/>
</dbReference>
<evidence type="ECO:0000256" key="2">
    <source>
        <dbReference type="ARBA" id="ARBA00022741"/>
    </source>
</evidence>
<feature type="region of interest" description="Disordered" evidence="5">
    <location>
        <begin position="543"/>
        <end position="614"/>
    </location>
</feature>
<keyword evidence="1" id="KW-0677">Repeat</keyword>
<evidence type="ECO:0000256" key="1">
    <source>
        <dbReference type="ARBA" id="ARBA00022737"/>
    </source>
</evidence>
<dbReference type="InterPro" id="IPR032781">
    <property type="entry name" value="ABC_tran_Xtn"/>
</dbReference>
<dbReference type="GO" id="GO:0016887">
    <property type="term" value="F:ATP hydrolysis activity"/>
    <property type="evidence" value="ECO:0007669"/>
    <property type="project" value="InterPro"/>
</dbReference>
<dbReference type="PANTHER" id="PTHR42855:SF2">
    <property type="entry name" value="DRUG RESISTANCE ABC TRANSPORTER,ATP-BINDING PROTEIN"/>
    <property type="match status" value="1"/>
</dbReference>
<feature type="domain" description="ABC transporter" evidence="6">
    <location>
        <begin position="328"/>
        <end position="541"/>
    </location>
</feature>
<keyword evidence="3" id="KW-0067">ATP-binding</keyword>
<dbReference type="InterPro" id="IPR032524">
    <property type="entry name" value="ABC_tran_C"/>
</dbReference>
<feature type="compositionally biased region" description="Basic and acidic residues" evidence="5">
    <location>
        <begin position="599"/>
        <end position="614"/>
    </location>
</feature>
<evidence type="ECO:0000313" key="8">
    <source>
        <dbReference type="Proteomes" id="UP000823897"/>
    </source>
</evidence>
<dbReference type="PROSITE" id="PS00211">
    <property type="entry name" value="ABC_TRANSPORTER_1"/>
    <property type="match status" value="1"/>
</dbReference>
<dbReference type="InterPro" id="IPR037118">
    <property type="entry name" value="Val-tRNA_synth_C_sf"/>
</dbReference>
<evidence type="ECO:0000256" key="5">
    <source>
        <dbReference type="SAM" id="MobiDB-lite"/>
    </source>
</evidence>
<dbReference type="GO" id="GO:0005524">
    <property type="term" value="F:ATP binding"/>
    <property type="evidence" value="ECO:0007669"/>
    <property type="project" value="UniProtKB-KW"/>
</dbReference>
<feature type="compositionally biased region" description="Polar residues" evidence="5">
    <location>
        <begin position="567"/>
        <end position="582"/>
    </location>
</feature>
<keyword evidence="2" id="KW-0547">Nucleotide-binding</keyword>
<dbReference type="FunFam" id="3.40.50.300:FF:000011">
    <property type="entry name" value="Putative ABC transporter ATP-binding component"/>
    <property type="match status" value="1"/>
</dbReference>
<proteinExistence type="predicted"/>
<organism evidence="7 8">
    <name type="scientific">Candidatus Mediterraneibacter tabaqchaliae</name>
    <dbReference type="NCBI Taxonomy" id="2838689"/>
    <lineage>
        <taxon>Bacteria</taxon>
        <taxon>Bacillati</taxon>
        <taxon>Bacillota</taxon>
        <taxon>Clostridia</taxon>
        <taxon>Lachnospirales</taxon>
        <taxon>Lachnospiraceae</taxon>
        <taxon>Mediterraneibacter</taxon>
    </lineage>
</organism>
<dbReference type="InterPro" id="IPR027417">
    <property type="entry name" value="P-loop_NTPase"/>
</dbReference>
<dbReference type="Gene3D" id="1.10.287.380">
    <property type="entry name" value="Valyl-tRNA synthetase, C-terminal domain"/>
    <property type="match status" value="1"/>
</dbReference>
<dbReference type="Pfam" id="PF12848">
    <property type="entry name" value="ABC_tran_Xtn"/>
    <property type="match status" value="1"/>
</dbReference>
<dbReference type="Pfam" id="PF00005">
    <property type="entry name" value="ABC_tran"/>
    <property type="match status" value="2"/>
</dbReference>
<dbReference type="SUPFAM" id="SSF52540">
    <property type="entry name" value="P-loop containing nucleoside triphosphate hydrolases"/>
    <property type="match status" value="2"/>
</dbReference>
<dbReference type="FunFam" id="3.40.50.300:FF:000309">
    <property type="entry name" value="ABC transporter ATP-binding protein"/>
    <property type="match status" value="1"/>
</dbReference>
<dbReference type="SMART" id="SM00382">
    <property type="entry name" value="AAA"/>
    <property type="match status" value="2"/>
</dbReference>
<sequence length="658" mass="74273">MILACHNISKSFGDRIIVQNGSFHIEEREKAALVGVNGAGKSTILKMIMNEEPTDGGDITLAKGKTIGYLAQHQDLIPHGTIYEELRSAKADILEMEQRLRAIERELKSLSGDVLESRLETYNRLQSEFESRNGYACESEITGVLKGLGFTEEEFSKKTDTLSGGQKTRVALGKLLLTSPDILLLDEPTNHLDLNSISWLETFLINYPGAVFIVSHDRFFLNRVVTKVVEIENGELRMYLGNYQAYSEKKQQIRDARLKEYLNQQREIRHQQAVIEKLRSFNREKSIRRAESREKMLEKMTPVEKPMDEPREMHFTLEPSCISGNDVLSVEGLSKQFDSQVLFQDVSFEIKRGEHVAIIGDNGTGKTTLLKILNQVQKADAGSFTLGAKVQIGYYDQEHHVLHDNKTIFDEISDDYPSLNNTQIRNTLAAFQFTGDEVFQVISTLSGGEKGRVSLAKLMLSEANFLILDEPTNHLDIASKEILEEALNNYSGTVLYVSHDRYFINQTATRILELVNQTFVNYIGNYDYYLEKKEELTRAYASSPAAGKPGAPGNSAVRSGNAVGSDALSSATASSKPSALSWQEQKEQQAKERKRKNDLKKTEEEISRLEERNAAIDHELTLEEVYSNSVKCQELASERAANEEKLEELYERWETLAE</sequence>
<dbReference type="GO" id="GO:0003677">
    <property type="term" value="F:DNA binding"/>
    <property type="evidence" value="ECO:0007669"/>
    <property type="project" value="InterPro"/>
</dbReference>
<dbReference type="EMBL" id="DWUV01000156">
    <property type="protein sequence ID" value="HJD34522.1"/>
    <property type="molecule type" value="Genomic_DNA"/>
</dbReference>
<feature type="coiled-coil region" evidence="4">
    <location>
        <begin position="86"/>
        <end position="113"/>
    </location>
</feature>